<evidence type="ECO:0000313" key="6">
    <source>
        <dbReference type="Proteomes" id="UP000694287"/>
    </source>
</evidence>
<dbReference type="InterPro" id="IPR000172">
    <property type="entry name" value="GMC_OxRdtase_N"/>
</dbReference>
<dbReference type="Pfam" id="PF00732">
    <property type="entry name" value="GMC_oxred_N"/>
    <property type="match status" value="1"/>
</dbReference>
<evidence type="ECO:0000256" key="1">
    <source>
        <dbReference type="ARBA" id="ARBA00001974"/>
    </source>
</evidence>
<comment type="cofactor">
    <cofactor evidence="1">
        <name>FAD</name>
        <dbReference type="ChEBI" id="CHEBI:57692"/>
    </cofactor>
</comment>
<accession>A0ABS6UXV0</accession>
<feature type="domain" description="Glucose-methanol-choline oxidoreductase N-terminal" evidence="4">
    <location>
        <begin position="259"/>
        <end position="273"/>
    </location>
</feature>
<keyword evidence="2" id="KW-0285">Flavoprotein</keyword>
<keyword evidence="6" id="KW-1185">Reference proteome</keyword>
<dbReference type="Proteomes" id="UP000694287">
    <property type="component" value="Unassembled WGS sequence"/>
</dbReference>
<dbReference type="PANTHER" id="PTHR11552:SF147">
    <property type="entry name" value="CHOLINE DEHYDROGENASE, MITOCHONDRIAL"/>
    <property type="match status" value="1"/>
</dbReference>
<evidence type="ECO:0000313" key="5">
    <source>
        <dbReference type="EMBL" id="MBW0137080.1"/>
    </source>
</evidence>
<dbReference type="PROSITE" id="PS51257">
    <property type="entry name" value="PROKAR_LIPOPROTEIN"/>
    <property type="match status" value="1"/>
</dbReference>
<proteinExistence type="predicted"/>
<name>A0ABS6UXV0_9PSEU</name>
<evidence type="ECO:0000259" key="4">
    <source>
        <dbReference type="PROSITE" id="PS00624"/>
    </source>
</evidence>
<protein>
    <submittedName>
        <fullName evidence="5">GMC family oxidoreductase N-terminal domain-containing protein</fullName>
    </submittedName>
</protein>
<dbReference type="PANTHER" id="PTHR11552">
    <property type="entry name" value="GLUCOSE-METHANOL-CHOLINE GMC OXIDOREDUCTASE"/>
    <property type="match status" value="1"/>
</dbReference>
<dbReference type="InterPro" id="IPR012132">
    <property type="entry name" value="GMC_OxRdtase"/>
</dbReference>
<reference evidence="5 6" key="1">
    <citation type="submission" date="2020-11" db="EMBL/GenBank/DDBJ databases">
        <title>Pseudonocardia abyssalis sp. nov. and Pseudonocardia oceani sp. nov., description and phylogenomic analysis of two novel actinomycetes isolated from the deep Southern Ocean.</title>
        <authorList>
            <person name="Parra J."/>
        </authorList>
    </citation>
    <scope>NUCLEOTIDE SEQUENCE [LARGE SCALE GENOMIC DNA]</scope>
    <source>
        <strain evidence="5 6">KRD-168</strain>
    </source>
</reference>
<dbReference type="InterPro" id="IPR007867">
    <property type="entry name" value="GMC_OxRtase_C"/>
</dbReference>
<organism evidence="5 6">
    <name type="scientific">Pseudonocardia abyssalis</name>
    <dbReference type="NCBI Taxonomy" id="2792008"/>
    <lineage>
        <taxon>Bacteria</taxon>
        <taxon>Bacillati</taxon>
        <taxon>Actinomycetota</taxon>
        <taxon>Actinomycetes</taxon>
        <taxon>Pseudonocardiales</taxon>
        <taxon>Pseudonocardiaceae</taxon>
        <taxon>Pseudonocardia</taxon>
    </lineage>
</organism>
<dbReference type="EMBL" id="JADQDK010000001">
    <property type="protein sequence ID" value="MBW0137080.1"/>
    <property type="molecule type" value="Genomic_DNA"/>
</dbReference>
<keyword evidence="3" id="KW-0274">FAD</keyword>
<dbReference type="PIRSF" id="PIRSF000137">
    <property type="entry name" value="Alcohol_oxidase"/>
    <property type="match status" value="1"/>
</dbReference>
<sequence>MREVVHPVHPAGVRDVVVVGGGSAGCALAGRLGARATLLEAGPVSLLPELLDATSLAATAPDHPRNWAHDVLLRPGQSAVVPRGLGLGGSSAINGANWVRATRAEAWGPGWTWDDLLPFYERSERDDRHGTTGPVPVQRPAGDLLHPAASRFCGAALRLGFPAEPDKNAGAAPGVGLVPSNSVDGVRISAAMAYLRDAVLLRADGSVLRPSNAGSAVGGPSVRGEAPVDRILFDGDRARGVLLTSGEVVEAGEVVLAAGAVGTPRLLLRSGIGPGLRVDLPVGVDFTDHPAVFLPFVDADPPAHPHAPGSQVALNWDAGADPAGDVEVLAFVRPFSPGGPLHLMCALQHPDSRGLLTLDRIEYRYLRTEHDRRRLRHAIRTAAELLRAGVGTRVEPEGGVLGNDRTLDAWIADHLTTSVHLCGTAAIGRVVDPELRVLGVEGLRVADTSVLPTVPRRGPSATAVAIGERAAELIGR</sequence>
<dbReference type="Pfam" id="PF05199">
    <property type="entry name" value="GMC_oxred_C"/>
    <property type="match status" value="1"/>
</dbReference>
<gene>
    <name evidence="5" type="ORF">I4I81_22855</name>
</gene>
<evidence type="ECO:0000256" key="2">
    <source>
        <dbReference type="ARBA" id="ARBA00022630"/>
    </source>
</evidence>
<dbReference type="PROSITE" id="PS00624">
    <property type="entry name" value="GMC_OXRED_2"/>
    <property type="match status" value="1"/>
</dbReference>
<evidence type="ECO:0000256" key="3">
    <source>
        <dbReference type="ARBA" id="ARBA00022827"/>
    </source>
</evidence>
<comment type="caution">
    <text evidence="5">The sequence shown here is derived from an EMBL/GenBank/DDBJ whole genome shotgun (WGS) entry which is preliminary data.</text>
</comment>